<dbReference type="Gene3D" id="1.10.3580.10">
    <property type="entry name" value="ATP12 ATPase"/>
    <property type="match status" value="1"/>
</dbReference>
<comment type="caution">
    <text evidence="4">The sequence shown here is derived from an EMBL/GenBank/DDBJ whole genome shotgun (WGS) entry which is preliminary data.</text>
</comment>
<dbReference type="Proteomes" id="UP000474758">
    <property type="component" value="Unassembled WGS sequence"/>
</dbReference>
<protein>
    <submittedName>
        <fullName evidence="4">ATPase</fullName>
    </submittedName>
</protein>
<dbReference type="InterPro" id="IPR042272">
    <property type="entry name" value="ATP12_ATP_synth-F1-assembly_N"/>
</dbReference>
<proteinExistence type="inferred from homology"/>
<gene>
    <name evidence="4" type="ORF">G5V65_07635</name>
</gene>
<dbReference type="Gene3D" id="3.30.2180.10">
    <property type="entry name" value="ATP12-like"/>
    <property type="match status" value="1"/>
</dbReference>
<comment type="similarity">
    <text evidence="1">Belongs to the ATP12 family.</text>
</comment>
<keyword evidence="2" id="KW-0809">Transit peptide</keyword>
<evidence type="ECO:0000256" key="2">
    <source>
        <dbReference type="ARBA" id="ARBA00022946"/>
    </source>
</evidence>
<accession>A0A6M1TV23</accession>
<keyword evidence="3" id="KW-0143">Chaperone</keyword>
<dbReference type="SUPFAM" id="SSF160909">
    <property type="entry name" value="ATP12-like"/>
    <property type="match status" value="1"/>
</dbReference>
<name>A0A6M1TV23_9RHOB</name>
<evidence type="ECO:0000256" key="3">
    <source>
        <dbReference type="ARBA" id="ARBA00023186"/>
    </source>
</evidence>
<organism evidence="4 5">
    <name type="scientific">Paragemmobacter kunshanensis</name>
    <dbReference type="NCBI Taxonomy" id="2583234"/>
    <lineage>
        <taxon>Bacteria</taxon>
        <taxon>Pseudomonadati</taxon>
        <taxon>Pseudomonadota</taxon>
        <taxon>Alphaproteobacteria</taxon>
        <taxon>Rhodobacterales</taxon>
        <taxon>Paracoccaceae</taxon>
        <taxon>Paragemmobacter</taxon>
    </lineage>
</organism>
<sequence>MSGWKAKRFWKEARAEDCEGGFTVRLDGRAVKTPAKVALVVPTRAMAQAIAAEWDAQVGEVRPETMPVTRAANSAIDKIVPQRAEVVEIVAAYGASDLLCYRALGPEALIARQAAGWDPVLDWAAEALGARLVVTQGVIPVAQPAEAVAALTARVAGLSPFQLAAFHDLVAISGSLLLALAVIEGHLTAEEAWLLSRIDESWQVEQWGEDEEAAATEAGRRVAFDQASRFFSLCG</sequence>
<evidence type="ECO:0000256" key="1">
    <source>
        <dbReference type="ARBA" id="ARBA00008231"/>
    </source>
</evidence>
<dbReference type="AlphaFoldDB" id="A0A6M1TV23"/>
<keyword evidence="5" id="KW-1185">Reference proteome</keyword>
<dbReference type="PANTHER" id="PTHR21013:SF10">
    <property type="entry name" value="ATP SYNTHASE MITOCHONDRIAL F1 COMPLEX ASSEMBLY FACTOR 2"/>
    <property type="match status" value="1"/>
</dbReference>
<dbReference type="PANTHER" id="PTHR21013">
    <property type="entry name" value="ATP SYNTHASE MITOCHONDRIAL F1 COMPLEX ASSEMBLY FACTOR 2/ATP12 PROTEIN, MITOCHONDRIAL PRECURSOR"/>
    <property type="match status" value="1"/>
</dbReference>
<dbReference type="GO" id="GO:0043461">
    <property type="term" value="P:proton-transporting ATP synthase complex assembly"/>
    <property type="evidence" value="ECO:0007669"/>
    <property type="project" value="InterPro"/>
</dbReference>
<reference evidence="4 5" key="1">
    <citation type="submission" date="2020-02" db="EMBL/GenBank/DDBJ databases">
        <title>Rhodobacter translucens sp. nov., a novel bacterium isolated from activated sludge.</title>
        <authorList>
            <person name="Liu J."/>
        </authorList>
    </citation>
    <scope>NUCLEOTIDE SEQUENCE [LARGE SCALE GENOMIC DNA]</scope>
    <source>
        <strain evidence="4 5">HX-7-19</strain>
    </source>
</reference>
<evidence type="ECO:0000313" key="4">
    <source>
        <dbReference type="EMBL" id="NGQ90766.1"/>
    </source>
</evidence>
<dbReference type="RefSeq" id="WP_165048579.1">
    <property type="nucleotide sequence ID" value="NZ_JAALFE010000005.1"/>
</dbReference>
<dbReference type="InterPro" id="IPR023335">
    <property type="entry name" value="ATP12_ortho_dom_sf"/>
</dbReference>
<dbReference type="InterPro" id="IPR011419">
    <property type="entry name" value="ATP12_ATP_synth-F1-assembly"/>
</dbReference>
<dbReference type="Pfam" id="PF07542">
    <property type="entry name" value="ATP12"/>
    <property type="match status" value="1"/>
</dbReference>
<evidence type="ECO:0000313" key="5">
    <source>
        <dbReference type="Proteomes" id="UP000474758"/>
    </source>
</evidence>
<dbReference type="EMBL" id="JAALFE010000005">
    <property type="protein sequence ID" value="NGQ90766.1"/>
    <property type="molecule type" value="Genomic_DNA"/>
</dbReference>